<keyword evidence="1" id="KW-1133">Transmembrane helix</keyword>
<proteinExistence type="predicted"/>
<protein>
    <submittedName>
        <fullName evidence="2">Uncharacterized protein</fullName>
    </submittedName>
</protein>
<sequence>MRFPKSALLALIVYMIIRSSQKFGFVIPFILFVLIIIVFVYFSNPKKSDNLDLIHLIDDISSSPNTINSNFPKWLTYKGHEKTHFLNYSFRVMWNPKLKNCFEKSVFPFIERKLEQKKISVVRLDLGTTSPIVKYINIGNTNCAQCGKHKCTRKKCEDLSCSIVVEIYFESDDAEIDVSTEYKTAKTNLCLTN</sequence>
<gene>
    <name evidence="2" type="ORF">MHBO_003319</name>
</gene>
<reference evidence="2 3" key="1">
    <citation type="journal article" date="2024" name="BMC Biol.">
        <title>Comparative genomics of Ascetosporea gives new insight into the evolutionary basis for animal parasitism in Rhizaria.</title>
        <authorList>
            <person name="Hiltunen Thoren M."/>
            <person name="Onut-Brannstrom I."/>
            <person name="Alfjorden A."/>
            <person name="Peckova H."/>
            <person name="Swords F."/>
            <person name="Hooper C."/>
            <person name="Holzer A.S."/>
            <person name="Bass D."/>
            <person name="Burki F."/>
        </authorList>
    </citation>
    <scope>NUCLEOTIDE SEQUENCE [LARGE SCALE GENOMIC DNA]</scope>
    <source>
        <strain evidence="2">20-A016</strain>
    </source>
</reference>
<dbReference type="Proteomes" id="UP001439008">
    <property type="component" value="Unassembled WGS sequence"/>
</dbReference>
<keyword evidence="1" id="KW-0812">Transmembrane</keyword>
<evidence type="ECO:0000256" key="1">
    <source>
        <dbReference type="SAM" id="Phobius"/>
    </source>
</evidence>
<evidence type="ECO:0000313" key="2">
    <source>
        <dbReference type="EMBL" id="MES1921788.1"/>
    </source>
</evidence>
<comment type="caution">
    <text evidence="2">The sequence shown here is derived from an EMBL/GenBank/DDBJ whole genome shotgun (WGS) entry which is preliminary data.</text>
</comment>
<keyword evidence="3" id="KW-1185">Reference proteome</keyword>
<dbReference type="EMBL" id="JBDODL010001762">
    <property type="protein sequence ID" value="MES1921788.1"/>
    <property type="molecule type" value="Genomic_DNA"/>
</dbReference>
<keyword evidence="1" id="KW-0472">Membrane</keyword>
<name>A0ABV2AQU2_9EUKA</name>
<feature type="transmembrane region" description="Helical" evidence="1">
    <location>
        <begin position="23"/>
        <end position="42"/>
    </location>
</feature>
<feature type="non-terminal residue" evidence="2">
    <location>
        <position position="193"/>
    </location>
</feature>
<evidence type="ECO:0000313" key="3">
    <source>
        <dbReference type="Proteomes" id="UP001439008"/>
    </source>
</evidence>
<accession>A0ABV2AQU2</accession>
<organism evidence="2 3">
    <name type="scientific">Bonamia ostreae</name>
    <dbReference type="NCBI Taxonomy" id="126728"/>
    <lineage>
        <taxon>Eukaryota</taxon>
        <taxon>Sar</taxon>
        <taxon>Rhizaria</taxon>
        <taxon>Endomyxa</taxon>
        <taxon>Ascetosporea</taxon>
        <taxon>Haplosporida</taxon>
        <taxon>Bonamia</taxon>
    </lineage>
</organism>